<keyword evidence="15" id="KW-1185">Reference proteome</keyword>
<accession>A0A3N5BA26</accession>
<keyword evidence="3" id="KW-0874">Quinone</keyword>
<dbReference type="PANTHER" id="PTHR10849:SF24">
    <property type="entry name" value="NADH-QUINONE OXIDOREDUCTASE SUBUNIT I 2"/>
    <property type="match status" value="1"/>
</dbReference>
<dbReference type="PROSITE" id="PS51379">
    <property type="entry name" value="4FE4S_FER_2"/>
    <property type="match status" value="2"/>
</dbReference>
<dbReference type="Gene3D" id="3.30.70.3270">
    <property type="match status" value="1"/>
</dbReference>
<evidence type="ECO:0000256" key="4">
    <source>
        <dbReference type="ARBA" id="ARBA00022723"/>
    </source>
</evidence>
<dbReference type="GO" id="GO:0046872">
    <property type="term" value="F:metal ion binding"/>
    <property type="evidence" value="ECO:0007669"/>
    <property type="project" value="UniProtKB-KW"/>
</dbReference>
<evidence type="ECO:0000256" key="6">
    <source>
        <dbReference type="ARBA" id="ARBA00022967"/>
    </source>
</evidence>
<dbReference type="InterPro" id="IPR010226">
    <property type="entry name" value="NADH_quinone_OxRdtase_chainI"/>
</dbReference>
<evidence type="ECO:0000256" key="5">
    <source>
        <dbReference type="ARBA" id="ARBA00022737"/>
    </source>
</evidence>
<keyword evidence="10" id="KW-0830">Ubiquinone</keyword>
<keyword evidence="6" id="KW-1278">Translocase</keyword>
<proteinExistence type="predicted"/>
<name>A0A3N5BA26_9THEO</name>
<keyword evidence="4" id="KW-0479">Metal-binding</keyword>
<evidence type="ECO:0000313" key="14">
    <source>
        <dbReference type="EMBL" id="RPF42515.1"/>
    </source>
</evidence>
<keyword evidence="7" id="KW-0408">Iron</keyword>
<dbReference type="RefSeq" id="WP_123930727.1">
    <property type="nucleotide sequence ID" value="NZ_RKRE01000003.1"/>
</dbReference>
<dbReference type="GO" id="GO:0016651">
    <property type="term" value="F:oxidoreductase activity, acting on NAD(P)H"/>
    <property type="evidence" value="ECO:0007669"/>
    <property type="project" value="InterPro"/>
</dbReference>
<dbReference type="OrthoDB" id="9803192at2"/>
<dbReference type="PROSITE" id="PS00198">
    <property type="entry name" value="4FE4S_FER_1"/>
    <property type="match status" value="1"/>
</dbReference>
<feature type="region of interest" description="Disordered" evidence="12">
    <location>
        <begin position="131"/>
        <end position="160"/>
    </location>
</feature>
<evidence type="ECO:0000256" key="8">
    <source>
        <dbReference type="ARBA" id="ARBA00023014"/>
    </source>
</evidence>
<organism evidence="14 15">
    <name type="scientific">Thermodesulfitimonas autotrophica</name>
    <dbReference type="NCBI Taxonomy" id="1894989"/>
    <lineage>
        <taxon>Bacteria</taxon>
        <taxon>Bacillati</taxon>
        <taxon>Bacillota</taxon>
        <taxon>Clostridia</taxon>
        <taxon>Thermoanaerobacterales</taxon>
        <taxon>Thermoanaerobacteraceae</taxon>
        <taxon>Thermodesulfitimonas</taxon>
    </lineage>
</organism>
<evidence type="ECO:0000256" key="1">
    <source>
        <dbReference type="ARBA" id="ARBA00022475"/>
    </source>
</evidence>
<dbReference type="GO" id="GO:0051539">
    <property type="term" value="F:4 iron, 4 sulfur cluster binding"/>
    <property type="evidence" value="ECO:0007669"/>
    <property type="project" value="UniProtKB-KW"/>
</dbReference>
<feature type="compositionally biased region" description="Basic and acidic residues" evidence="12">
    <location>
        <begin position="148"/>
        <end position="160"/>
    </location>
</feature>
<evidence type="ECO:0000256" key="7">
    <source>
        <dbReference type="ARBA" id="ARBA00023004"/>
    </source>
</evidence>
<gene>
    <name evidence="14" type="ORF">EDD75_1616</name>
</gene>
<dbReference type="SUPFAM" id="SSF54862">
    <property type="entry name" value="4Fe-4S ferredoxins"/>
    <property type="match status" value="1"/>
</dbReference>
<evidence type="ECO:0000256" key="11">
    <source>
        <dbReference type="ARBA" id="ARBA00023136"/>
    </source>
</evidence>
<keyword evidence="8" id="KW-0411">Iron-sulfur</keyword>
<keyword evidence="11" id="KW-0472">Membrane</keyword>
<evidence type="ECO:0000256" key="12">
    <source>
        <dbReference type="SAM" id="MobiDB-lite"/>
    </source>
</evidence>
<sequence>MAHGRGALRGLRVTLGVMLKRPITVEYPFKKLKFSPIYRGGFCFYPARCVGCKLCQNACPNRVITVRTERGEDKKLRLVGYEMDLQYCLYCGFCVEACNKNALVMTDQINLTCYDRSVLRVELAEGFLPAPSPGATGGGKAVAVKGPAGREESAQRKVAE</sequence>
<evidence type="ECO:0000256" key="10">
    <source>
        <dbReference type="ARBA" id="ARBA00023075"/>
    </source>
</evidence>
<feature type="domain" description="4Fe-4S ferredoxin-type" evidence="13">
    <location>
        <begin position="40"/>
        <end position="69"/>
    </location>
</feature>
<protein>
    <submittedName>
        <fullName evidence="14">NADH dehydrogenase subunit I</fullName>
    </submittedName>
</protein>
<keyword evidence="9" id="KW-0520">NAD</keyword>
<evidence type="ECO:0000256" key="2">
    <source>
        <dbReference type="ARBA" id="ARBA00022485"/>
    </source>
</evidence>
<evidence type="ECO:0000256" key="3">
    <source>
        <dbReference type="ARBA" id="ARBA00022719"/>
    </source>
</evidence>
<dbReference type="InterPro" id="IPR017896">
    <property type="entry name" value="4Fe4S_Fe-S-bd"/>
</dbReference>
<keyword evidence="2" id="KW-0004">4Fe-4S</keyword>
<dbReference type="Pfam" id="PF12838">
    <property type="entry name" value="Fer4_7"/>
    <property type="match status" value="1"/>
</dbReference>
<dbReference type="GO" id="GO:0016020">
    <property type="term" value="C:membrane"/>
    <property type="evidence" value="ECO:0007669"/>
    <property type="project" value="InterPro"/>
</dbReference>
<dbReference type="EMBL" id="RKRE01000003">
    <property type="protein sequence ID" value="RPF42515.1"/>
    <property type="molecule type" value="Genomic_DNA"/>
</dbReference>
<dbReference type="AlphaFoldDB" id="A0A3N5BA26"/>
<reference evidence="14 15" key="1">
    <citation type="submission" date="2018-11" db="EMBL/GenBank/DDBJ databases">
        <title>Genomic Encyclopedia of Type Strains, Phase IV (KMG-IV): sequencing the most valuable type-strain genomes for metagenomic binning, comparative biology and taxonomic classification.</title>
        <authorList>
            <person name="Goeker M."/>
        </authorList>
    </citation>
    <scope>NUCLEOTIDE SEQUENCE [LARGE SCALE GENOMIC DNA]</scope>
    <source>
        <strain evidence="14 15">DSM 102936</strain>
    </source>
</reference>
<dbReference type="GO" id="GO:0048038">
    <property type="term" value="F:quinone binding"/>
    <property type="evidence" value="ECO:0007669"/>
    <property type="project" value="UniProtKB-KW"/>
</dbReference>
<keyword evidence="1" id="KW-1003">Cell membrane</keyword>
<evidence type="ECO:0000313" key="15">
    <source>
        <dbReference type="Proteomes" id="UP000282654"/>
    </source>
</evidence>
<evidence type="ECO:0000259" key="13">
    <source>
        <dbReference type="PROSITE" id="PS51379"/>
    </source>
</evidence>
<evidence type="ECO:0000256" key="9">
    <source>
        <dbReference type="ARBA" id="ARBA00023027"/>
    </source>
</evidence>
<keyword evidence="5" id="KW-0677">Repeat</keyword>
<dbReference type="Proteomes" id="UP000282654">
    <property type="component" value="Unassembled WGS sequence"/>
</dbReference>
<dbReference type="InterPro" id="IPR017900">
    <property type="entry name" value="4Fe4S_Fe_S_CS"/>
</dbReference>
<dbReference type="PANTHER" id="PTHR10849">
    <property type="entry name" value="NADH DEHYDROGENASE UBIQUINONE IRON-SULFUR PROTEIN 8, MITOCHONDRIAL"/>
    <property type="match status" value="1"/>
</dbReference>
<comment type="caution">
    <text evidence="14">The sequence shown here is derived from an EMBL/GenBank/DDBJ whole genome shotgun (WGS) entry which is preliminary data.</text>
</comment>
<feature type="domain" description="4Fe-4S ferredoxin-type" evidence="13">
    <location>
        <begin position="79"/>
        <end position="108"/>
    </location>
</feature>